<feature type="compositionally biased region" description="Basic and acidic residues" evidence="1">
    <location>
        <begin position="1"/>
        <end position="10"/>
    </location>
</feature>
<dbReference type="Proteomes" id="UP000827092">
    <property type="component" value="Unassembled WGS sequence"/>
</dbReference>
<feature type="region of interest" description="Disordered" evidence="1">
    <location>
        <begin position="77"/>
        <end position="98"/>
    </location>
</feature>
<proteinExistence type="predicted"/>
<organism evidence="2 3">
    <name type="scientific">Oedothorax gibbosus</name>
    <dbReference type="NCBI Taxonomy" id="931172"/>
    <lineage>
        <taxon>Eukaryota</taxon>
        <taxon>Metazoa</taxon>
        <taxon>Ecdysozoa</taxon>
        <taxon>Arthropoda</taxon>
        <taxon>Chelicerata</taxon>
        <taxon>Arachnida</taxon>
        <taxon>Araneae</taxon>
        <taxon>Araneomorphae</taxon>
        <taxon>Entelegynae</taxon>
        <taxon>Araneoidea</taxon>
        <taxon>Linyphiidae</taxon>
        <taxon>Erigoninae</taxon>
        <taxon>Oedothorax</taxon>
    </lineage>
</organism>
<name>A0AAV6UP21_9ARAC</name>
<gene>
    <name evidence="2" type="ORF">JTE90_010711</name>
</gene>
<feature type="region of interest" description="Disordered" evidence="1">
    <location>
        <begin position="1"/>
        <end position="63"/>
    </location>
</feature>
<evidence type="ECO:0000313" key="3">
    <source>
        <dbReference type="Proteomes" id="UP000827092"/>
    </source>
</evidence>
<evidence type="ECO:0000256" key="1">
    <source>
        <dbReference type="SAM" id="MobiDB-lite"/>
    </source>
</evidence>
<accession>A0AAV6UP21</accession>
<evidence type="ECO:0000313" key="2">
    <source>
        <dbReference type="EMBL" id="KAG8185924.1"/>
    </source>
</evidence>
<feature type="compositionally biased region" description="Basic residues" evidence="1">
    <location>
        <begin position="88"/>
        <end position="98"/>
    </location>
</feature>
<dbReference type="AlphaFoldDB" id="A0AAV6UP21"/>
<sequence length="98" mass="10849">MLAKRTKEALKTMNVPKVSTNPPSNSSKCPQSRTKSPIKSAIKRQANPPTQEISNDSDDIDNTLSPIKKLKIVSKVGEGSKQSEKMARFKKQLKLNVK</sequence>
<feature type="compositionally biased region" description="Polar residues" evidence="1">
    <location>
        <begin position="17"/>
        <end position="37"/>
    </location>
</feature>
<keyword evidence="3" id="KW-1185">Reference proteome</keyword>
<comment type="caution">
    <text evidence="2">The sequence shown here is derived from an EMBL/GenBank/DDBJ whole genome shotgun (WGS) entry which is preliminary data.</text>
</comment>
<dbReference type="EMBL" id="JAFNEN010000320">
    <property type="protein sequence ID" value="KAG8185924.1"/>
    <property type="molecule type" value="Genomic_DNA"/>
</dbReference>
<protein>
    <submittedName>
        <fullName evidence="2">Uncharacterized protein</fullName>
    </submittedName>
</protein>
<reference evidence="2 3" key="1">
    <citation type="journal article" date="2022" name="Nat. Ecol. Evol.">
        <title>A masculinizing supergene underlies an exaggerated male reproductive morph in a spider.</title>
        <authorList>
            <person name="Hendrickx F."/>
            <person name="De Corte Z."/>
            <person name="Sonet G."/>
            <person name="Van Belleghem S.M."/>
            <person name="Kostlbacher S."/>
            <person name="Vangestel C."/>
        </authorList>
    </citation>
    <scope>NUCLEOTIDE SEQUENCE [LARGE SCALE GENOMIC DNA]</scope>
    <source>
        <strain evidence="2">W744_W776</strain>
    </source>
</reference>